<comment type="caution">
    <text evidence="4">The sequence shown here is derived from an EMBL/GenBank/DDBJ whole genome shotgun (WGS) entry which is preliminary data.</text>
</comment>
<dbReference type="PANTHER" id="PTHR16081:SF0">
    <property type="entry name" value="VERTNIN"/>
    <property type="match status" value="1"/>
</dbReference>
<accession>A0A8S3QN95</accession>
<dbReference type="Proteomes" id="UP000683360">
    <property type="component" value="Unassembled WGS sequence"/>
</dbReference>
<dbReference type="GO" id="GO:0006357">
    <property type="term" value="P:regulation of transcription by RNA polymerase II"/>
    <property type="evidence" value="ECO:0007669"/>
    <property type="project" value="TreeGrafter"/>
</dbReference>
<evidence type="ECO:0000256" key="2">
    <source>
        <dbReference type="ARBA" id="ARBA00020188"/>
    </source>
</evidence>
<evidence type="ECO:0000313" key="4">
    <source>
        <dbReference type="EMBL" id="CAG2196293.1"/>
    </source>
</evidence>
<dbReference type="OrthoDB" id="10043303at2759"/>
<evidence type="ECO:0000256" key="1">
    <source>
        <dbReference type="ARBA" id="ARBA00007290"/>
    </source>
</evidence>
<evidence type="ECO:0000313" key="5">
    <source>
        <dbReference type="Proteomes" id="UP000683360"/>
    </source>
</evidence>
<evidence type="ECO:0000256" key="3">
    <source>
        <dbReference type="SAM" id="MobiDB-lite"/>
    </source>
</evidence>
<dbReference type="EMBL" id="CAJPWZ010000551">
    <property type="protein sequence ID" value="CAG2196293.1"/>
    <property type="molecule type" value="Genomic_DNA"/>
</dbReference>
<feature type="region of interest" description="Disordered" evidence="3">
    <location>
        <begin position="256"/>
        <end position="291"/>
    </location>
</feature>
<protein>
    <recommendedName>
        <fullName evidence="2">Vertnin</fullName>
    </recommendedName>
</protein>
<dbReference type="AlphaFoldDB" id="A0A8S3QN95"/>
<organism evidence="4 5">
    <name type="scientific">Mytilus edulis</name>
    <name type="common">Blue mussel</name>
    <dbReference type="NCBI Taxonomy" id="6550"/>
    <lineage>
        <taxon>Eukaryota</taxon>
        <taxon>Metazoa</taxon>
        <taxon>Spiralia</taxon>
        <taxon>Lophotrochozoa</taxon>
        <taxon>Mollusca</taxon>
        <taxon>Bivalvia</taxon>
        <taxon>Autobranchia</taxon>
        <taxon>Pteriomorphia</taxon>
        <taxon>Mytilida</taxon>
        <taxon>Mytiloidea</taxon>
        <taxon>Mytilidae</taxon>
        <taxon>Mytilinae</taxon>
        <taxon>Mytilus</taxon>
    </lineage>
</organism>
<feature type="compositionally biased region" description="Basic and acidic residues" evidence="3">
    <location>
        <begin position="265"/>
        <end position="277"/>
    </location>
</feature>
<keyword evidence="5" id="KW-1185">Reference proteome</keyword>
<dbReference type="Gene3D" id="3.90.70.80">
    <property type="match status" value="1"/>
</dbReference>
<dbReference type="InterPro" id="IPR038822">
    <property type="entry name" value="Vertnin-like"/>
</dbReference>
<dbReference type="CDD" id="cd22791">
    <property type="entry name" value="OTU_VRTN"/>
    <property type="match status" value="1"/>
</dbReference>
<comment type="similarity">
    <text evidence="1">Belongs to the vertnin family.</text>
</comment>
<gene>
    <name evidence="4" type="ORF">MEDL_11181</name>
</gene>
<dbReference type="GO" id="GO:0000785">
    <property type="term" value="C:chromatin"/>
    <property type="evidence" value="ECO:0007669"/>
    <property type="project" value="TreeGrafter"/>
</dbReference>
<reference evidence="4" key="1">
    <citation type="submission" date="2021-03" db="EMBL/GenBank/DDBJ databases">
        <authorList>
            <person name="Bekaert M."/>
        </authorList>
    </citation>
    <scope>NUCLEOTIDE SEQUENCE</scope>
</reference>
<dbReference type="PANTHER" id="PTHR16081">
    <property type="entry name" value="VERTNIN"/>
    <property type="match status" value="1"/>
</dbReference>
<dbReference type="InterPro" id="IPR047273">
    <property type="entry name" value="VRTN_OTU_dom"/>
</dbReference>
<sequence>MKYAGLRGFEALQNLCILQEECIKEYQLPMTTENLSNIVDNVSLQLFPEKDQFCSGFQPVRVYGDGNCLPRTGSLYAFGDEHHHNEIRCRIVLEMCVNIKFYTLKENKVYAQYSQEYDPGKTMNNDEFIKVFKRTVVSFANPGAWGEMWHVLALASVLGRKAYSIYPDIIGTKRDRHLFHREIIPRCYMYQTSEPVRVCWTNTNGKTANINWWTPNHFVACSKVDSITQTKSHDSISRKRPGVTLLDFITTSVNSRRRNKKRKEKNVLKKDNGKEESNITSKESPASPAIKLEEVSAIPSITILEEDLKEDKIDPLGVHRDIEDKASESDISTNDIGINFMDITYAYCFPEEHDNFNLTEDMYHGLSKEFYKHMGLMAAKNHTRDNIRQITTVEQDSLNTPLYLERCQLEDKIQKSVKEETMKLKKHRLKL</sequence>
<proteinExistence type="inferred from homology"/>
<name>A0A8S3QN95_MYTED</name>